<dbReference type="InterPro" id="IPR036979">
    <property type="entry name" value="CM_dom_sf"/>
</dbReference>
<dbReference type="Proteomes" id="UP000680304">
    <property type="component" value="Unassembled WGS sequence"/>
</dbReference>
<protein>
    <submittedName>
        <fullName evidence="3">Bifunctional 3-deoxy-7-phosphoheptulonate synthase/chorismate mutase</fullName>
    </submittedName>
</protein>
<dbReference type="SMART" id="SM00830">
    <property type="entry name" value="CM_2"/>
    <property type="match status" value="1"/>
</dbReference>
<dbReference type="PANTHER" id="PTHR43018:SF1">
    <property type="entry name" value="PROTEIN AROA(G)"/>
    <property type="match status" value="1"/>
</dbReference>
<evidence type="ECO:0000256" key="1">
    <source>
        <dbReference type="ARBA" id="ARBA00022679"/>
    </source>
</evidence>
<dbReference type="InterPro" id="IPR036263">
    <property type="entry name" value="Chorismate_II_sf"/>
</dbReference>
<dbReference type="InterPro" id="IPR006268">
    <property type="entry name" value="DAHP_syn_2"/>
</dbReference>
<dbReference type="PANTHER" id="PTHR43018">
    <property type="entry name" value="PHOSPHO-2-DEHYDRO-3-DEOXYHEPTONATE ALDOLASE"/>
    <property type="match status" value="1"/>
</dbReference>
<dbReference type="InterPro" id="IPR002701">
    <property type="entry name" value="CM_II_prokaryot"/>
</dbReference>
<evidence type="ECO:0000259" key="2">
    <source>
        <dbReference type="PROSITE" id="PS51168"/>
    </source>
</evidence>
<dbReference type="Pfam" id="PF00793">
    <property type="entry name" value="DAHP_synth_1"/>
    <property type="match status" value="1"/>
</dbReference>
<keyword evidence="1" id="KW-0808">Transferase</keyword>
<dbReference type="Gene3D" id="3.20.20.70">
    <property type="entry name" value="Aldolase class I"/>
    <property type="match status" value="1"/>
</dbReference>
<evidence type="ECO:0000313" key="4">
    <source>
        <dbReference type="Proteomes" id="UP000680304"/>
    </source>
</evidence>
<dbReference type="NCBIfam" id="NF006421">
    <property type="entry name" value="PRK08673.1"/>
    <property type="match status" value="1"/>
</dbReference>
<dbReference type="InterPro" id="IPR052899">
    <property type="entry name" value="Class-I_DAHP_synthase"/>
</dbReference>
<dbReference type="NCBIfam" id="TIGR01361">
    <property type="entry name" value="DAHP_synth_Bsub"/>
    <property type="match status" value="1"/>
</dbReference>
<evidence type="ECO:0000313" key="3">
    <source>
        <dbReference type="EMBL" id="GIQ66890.1"/>
    </source>
</evidence>
<dbReference type="Pfam" id="PF01817">
    <property type="entry name" value="CM_2"/>
    <property type="match status" value="1"/>
</dbReference>
<organism evidence="3 4">
    <name type="scientific">Paenibacillus cisolokensis</name>
    <dbReference type="NCBI Taxonomy" id="1658519"/>
    <lineage>
        <taxon>Bacteria</taxon>
        <taxon>Bacillati</taxon>
        <taxon>Bacillota</taxon>
        <taxon>Bacilli</taxon>
        <taxon>Bacillales</taxon>
        <taxon>Paenibacillaceae</taxon>
        <taxon>Paenibacillus</taxon>
    </lineage>
</organism>
<dbReference type="RefSeq" id="WP_213531529.1">
    <property type="nucleotide sequence ID" value="NZ_BOVJ01000223.1"/>
</dbReference>
<dbReference type="Gene3D" id="1.20.59.10">
    <property type="entry name" value="Chorismate mutase"/>
    <property type="match status" value="1"/>
</dbReference>
<name>A0ABQ4NFQ8_9BACL</name>
<comment type="caution">
    <text evidence="3">The sequence shown here is derived from an EMBL/GenBank/DDBJ whole genome shotgun (WGS) entry which is preliminary data.</text>
</comment>
<accession>A0ABQ4NFQ8</accession>
<dbReference type="NCBIfam" id="NF009239">
    <property type="entry name" value="PRK12595.1"/>
    <property type="match status" value="1"/>
</dbReference>
<dbReference type="EMBL" id="BOVJ01000223">
    <property type="protein sequence ID" value="GIQ66890.1"/>
    <property type="molecule type" value="Genomic_DNA"/>
</dbReference>
<dbReference type="PROSITE" id="PS51168">
    <property type="entry name" value="CHORISMATE_MUT_2"/>
    <property type="match status" value="1"/>
</dbReference>
<sequence length="369" mass="40452">MRNSELSSLYQELDAIDEELLALLSRRASVAVKLGELRQERGLPKFDPAMEQETLEKLIPRNPGPLGQAAVRRLFHHIFTASFDPQAADNRKRLLVSRQTQEADTIIRVHGAAIGGGTSTLVAGPCAVESYEQLRETAAALKEAGVRIMRGGAFKPRTSPYDFQGLGLEGLKLLREVADEFGLAAISEIVTPHDIETAARYVDIIQIGARNMQNFELLKAAGDVRTPVLLKRGLAATLEEFLLAAEYIVSRGNTQVMLIERGIRTYEKWTRNTLDISAVPILKQESHLPVLVDVTHSTGRKDIMLPCAKAALAAGADGIMVEVHPNPQAALSDAGQQFDIPEFRRFHERLLASGLFRVPRNGIGTLNPA</sequence>
<keyword evidence="4" id="KW-1185">Reference proteome</keyword>
<dbReference type="SUPFAM" id="SSF51569">
    <property type="entry name" value="Aldolase"/>
    <property type="match status" value="1"/>
</dbReference>
<proteinExistence type="predicted"/>
<dbReference type="InterPro" id="IPR006218">
    <property type="entry name" value="DAHP1/KDSA"/>
</dbReference>
<reference evidence="3 4" key="1">
    <citation type="submission" date="2021-04" db="EMBL/GenBank/DDBJ databases">
        <title>Draft genome sequence of Paenibacillus cisolokensis, LC2-13A.</title>
        <authorList>
            <person name="Uke A."/>
            <person name="Chhe C."/>
            <person name="Baramee S."/>
            <person name="Kosugi A."/>
        </authorList>
    </citation>
    <scope>NUCLEOTIDE SEQUENCE [LARGE SCALE GENOMIC DNA]</scope>
    <source>
        <strain evidence="3 4">LC2-13A</strain>
    </source>
</reference>
<dbReference type="SUPFAM" id="SSF48600">
    <property type="entry name" value="Chorismate mutase II"/>
    <property type="match status" value="1"/>
</dbReference>
<dbReference type="InterPro" id="IPR013785">
    <property type="entry name" value="Aldolase_TIM"/>
</dbReference>
<gene>
    <name evidence="3" type="ORF">PACILC2_54580</name>
</gene>
<feature type="domain" description="Chorismate mutase" evidence="2">
    <location>
        <begin position="1"/>
        <end position="90"/>
    </location>
</feature>